<keyword evidence="4" id="KW-0805">Transcription regulation</keyword>
<dbReference type="SMART" id="SM00526">
    <property type="entry name" value="H15"/>
    <property type="match status" value="1"/>
</dbReference>
<dbReference type="Gene3D" id="1.10.10.60">
    <property type="entry name" value="Homeodomain-like"/>
    <property type="match status" value="1"/>
</dbReference>
<dbReference type="PROSITE" id="PS51504">
    <property type="entry name" value="H15"/>
    <property type="match status" value="1"/>
</dbReference>
<name>A0AA88UQY4_9ASTE</name>
<keyword evidence="8" id="KW-0539">Nucleus</keyword>
<comment type="subcellular location">
    <subcellularLocation>
        <location evidence="1">Chromosome</location>
    </subcellularLocation>
    <subcellularLocation>
        <location evidence="2">Nucleus</location>
        <location evidence="2">Nucleolus</location>
    </subcellularLocation>
</comment>
<organism evidence="14 15">
    <name type="scientific">Escallonia rubra</name>
    <dbReference type="NCBI Taxonomy" id="112253"/>
    <lineage>
        <taxon>Eukaryota</taxon>
        <taxon>Viridiplantae</taxon>
        <taxon>Streptophyta</taxon>
        <taxon>Embryophyta</taxon>
        <taxon>Tracheophyta</taxon>
        <taxon>Spermatophyta</taxon>
        <taxon>Magnoliopsida</taxon>
        <taxon>eudicotyledons</taxon>
        <taxon>Gunneridae</taxon>
        <taxon>Pentapetalae</taxon>
        <taxon>asterids</taxon>
        <taxon>campanulids</taxon>
        <taxon>Escalloniales</taxon>
        <taxon>Escalloniaceae</taxon>
        <taxon>Escallonia</taxon>
    </lineage>
</organism>
<dbReference type="PROSITE" id="PS51294">
    <property type="entry name" value="HTH_MYB"/>
    <property type="match status" value="1"/>
</dbReference>
<evidence type="ECO:0000256" key="6">
    <source>
        <dbReference type="ARBA" id="ARBA00023125"/>
    </source>
</evidence>
<keyword evidence="15" id="KW-1185">Reference proteome</keyword>
<dbReference type="AlphaFoldDB" id="A0AA88UQY4"/>
<dbReference type="PROSITE" id="PS50090">
    <property type="entry name" value="MYB_LIKE"/>
    <property type="match status" value="1"/>
</dbReference>
<dbReference type="GO" id="GO:0006334">
    <property type="term" value="P:nucleosome assembly"/>
    <property type="evidence" value="ECO:0007669"/>
    <property type="project" value="InterPro"/>
</dbReference>
<proteinExistence type="predicted"/>
<evidence type="ECO:0000256" key="8">
    <source>
        <dbReference type="ARBA" id="ARBA00023242"/>
    </source>
</evidence>
<dbReference type="GO" id="GO:0003691">
    <property type="term" value="F:double-stranded telomeric DNA binding"/>
    <property type="evidence" value="ECO:0007669"/>
    <property type="project" value="InterPro"/>
</dbReference>
<gene>
    <name evidence="14" type="ORF">RJ640_021560</name>
</gene>
<evidence type="ECO:0000313" key="15">
    <source>
        <dbReference type="Proteomes" id="UP001187471"/>
    </source>
</evidence>
<evidence type="ECO:0000256" key="5">
    <source>
        <dbReference type="ARBA" id="ARBA00023054"/>
    </source>
</evidence>
<dbReference type="InterPro" id="IPR036388">
    <property type="entry name" value="WH-like_DNA-bd_sf"/>
</dbReference>
<dbReference type="InterPro" id="IPR009057">
    <property type="entry name" value="Homeodomain-like_sf"/>
</dbReference>
<evidence type="ECO:0000256" key="3">
    <source>
        <dbReference type="ARBA" id="ARBA00022454"/>
    </source>
</evidence>
<evidence type="ECO:0000259" key="12">
    <source>
        <dbReference type="PROSITE" id="PS51294"/>
    </source>
</evidence>
<evidence type="ECO:0000259" key="11">
    <source>
        <dbReference type="PROSITE" id="PS50090"/>
    </source>
</evidence>
<dbReference type="GO" id="GO:0000786">
    <property type="term" value="C:nucleosome"/>
    <property type="evidence" value="ECO:0007669"/>
    <property type="project" value="InterPro"/>
</dbReference>
<dbReference type="CDD" id="cd11660">
    <property type="entry name" value="SANT_TRF"/>
    <property type="match status" value="1"/>
</dbReference>
<dbReference type="InterPro" id="IPR036390">
    <property type="entry name" value="WH_DNA-bd_sf"/>
</dbReference>
<dbReference type="InterPro" id="IPR017930">
    <property type="entry name" value="Myb_dom"/>
</dbReference>
<dbReference type="PANTHER" id="PTHR46267">
    <property type="entry name" value="SINGLE MYB HISTONE 4"/>
    <property type="match status" value="1"/>
</dbReference>
<keyword evidence="3" id="KW-0158">Chromosome</keyword>
<evidence type="ECO:0000256" key="1">
    <source>
        <dbReference type="ARBA" id="ARBA00004286"/>
    </source>
</evidence>
<dbReference type="Pfam" id="PF00538">
    <property type="entry name" value="Linker_histone"/>
    <property type="match status" value="1"/>
</dbReference>
<evidence type="ECO:0000256" key="9">
    <source>
        <dbReference type="ARBA" id="ARBA00032813"/>
    </source>
</evidence>
<dbReference type="Pfam" id="PF00249">
    <property type="entry name" value="Myb_DNA-binding"/>
    <property type="match status" value="1"/>
</dbReference>
<evidence type="ECO:0000256" key="10">
    <source>
        <dbReference type="SAM" id="MobiDB-lite"/>
    </source>
</evidence>
<feature type="domain" description="HTH myb-type" evidence="12">
    <location>
        <begin position="1"/>
        <end position="31"/>
    </location>
</feature>
<dbReference type="GO" id="GO:0005730">
    <property type="term" value="C:nucleolus"/>
    <property type="evidence" value="ECO:0007669"/>
    <property type="project" value="UniProtKB-SubCell"/>
</dbReference>
<keyword evidence="5" id="KW-0175">Coiled coil</keyword>
<evidence type="ECO:0000256" key="4">
    <source>
        <dbReference type="ARBA" id="ARBA00023015"/>
    </source>
</evidence>
<dbReference type="Proteomes" id="UP001187471">
    <property type="component" value="Unassembled WGS sequence"/>
</dbReference>
<feature type="domain" description="Myb-like" evidence="11">
    <location>
        <begin position="5"/>
        <end position="57"/>
    </location>
</feature>
<dbReference type="InterPro" id="IPR005818">
    <property type="entry name" value="Histone_H1/H5_H15"/>
</dbReference>
<dbReference type="Gene3D" id="1.10.10.10">
    <property type="entry name" value="Winged helix-like DNA-binding domain superfamily/Winged helix DNA-binding domain"/>
    <property type="match status" value="1"/>
</dbReference>
<feature type="region of interest" description="Disordered" evidence="10">
    <location>
        <begin position="95"/>
        <end position="151"/>
    </location>
</feature>
<evidence type="ECO:0000256" key="7">
    <source>
        <dbReference type="ARBA" id="ARBA00023163"/>
    </source>
</evidence>
<dbReference type="InterPro" id="IPR001005">
    <property type="entry name" value="SANT/Myb"/>
</dbReference>
<feature type="domain" description="H15" evidence="13">
    <location>
        <begin position="161"/>
        <end position="229"/>
    </location>
</feature>
<evidence type="ECO:0000313" key="14">
    <source>
        <dbReference type="EMBL" id="KAK2991096.1"/>
    </source>
</evidence>
<reference evidence="14" key="1">
    <citation type="submission" date="2022-12" db="EMBL/GenBank/DDBJ databases">
        <title>Draft genome assemblies for two species of Escallonia (Escalloniales).</title>
        <authorList>
            <person name="Chanderbali A."/>
            <person name="Dervinis C."/>
            <person name="Anghel I."/>
            <person name="Soltis D."/>
            <person name="Soltis P."/>
            <person name="Zapata F."/>
        </authorList>
    </citation>
    <scope>NUCLEOTIDE SEQUENCE</scope>
    <source>
        <strain evidence="14">UCBG92.1500</strain>
        <tissue evidence="14">Leaf</tissue>
    </source>
</reference>
<keyword evidence="6" id="KW-0238">DNA-binding</keyword>
<evidence type="ECO:0000259" key="13">
    <source>
        <dbReference type="PROSITE" id="PS51504"/>
    </source>
</evidence>
<dbReference type="EMBL" id="JAVXUO010000577">
    <property type="protein sequence ID" value="KAK2991096.1"/>
    <property type="molecule type" value="Genomic_DNA"/>
</dbReference>
<dbReference type="SUPFAM" id="SSF46689">
    <property type="entry name" value="Homeodomain-like"/>
    <property type="match status" value="1"/>
</dbReference>
<dbReference type="SUPFAM" id="SSF46785">
    <property type="entry name" value="Winged helix' DNA-binding domain"/>
    <property type="match status" value="1"/>
</dbReference>
<protein>
    <recommendedName>
        <fullName evidence="9">MYB transcription factor</fullName>
    </recommendedName>
</protein>
<accession>A0AA88UQY4</accession>
<keyword evidence="7" id="KW-0804">Transcription</keyword>
<dbReference type="FunFam" id="1.10.10.60:FF:000168">
    <property type="entry name" value="Telomere repeat-binding factor 1"/>
    <property type="match status" value="1"/>
</dbReference>
<dbReference type="InterPro" id="IPR044597">
    <property type="entry name" value="SMH1-6"/>
</dbReference>
<comment type="caution">
    <text evidence="14">The sequence shown here is derived from an EMBL/GenBank/DDBJ whole genome shotgun (WGS) entry which is preliminary data.</text>
</comment>
<sequence length="377" mass="42008">MGNPKQKWTSEEEEALRAGVAKHGTGKWKNIQKDPEFNSFLYSRSNIDLKPLFTGSFLDLDLQTSRAAWWFACVSLRTLPMTWFLSCSGRHRDKWRNMSVSSNGQGPREKSRTPKAKSNPDAAVTPLPKPQTPASSTPVARDASTDAAMDDSSKCILDGKTASRYNNMIFEAISNLKEANGSDTNAIVGYIEQKHELPTNFRRLLSSRLRRLVAQDKLEKVQNGYKLKSDVIVATKAPTSKQKEHRPRQSQSTGGLADTVEAAAVLAAYQIAEAENKSFVAAEAVKEAERVSKMAEDTDSLLQLAKEIFEKCNSERQIRLSFSSIPHNFHLCTLSFSVYIPSQDVIVMYLPGKAGRNLKRKEGNLHHSASENWDAFP</sequence>
<dbReference type="PANTHER" id="PTHR46267:SF15">
    <property type="entry name" value="WINGED HELIX-TURN-HELIX TRANSCRIPTION REPRESSOR DNA-BINDING PROTEIN-RELATED"/>
    <property type="match status" value="1"/>
</dbReference>
<evidence type="ECO:0000256" key="2">
    <source>
        <dbReference type="ARBA" id="ARBA00004604"/>
    </source>
</evidence>